<organism evidence="10 11">
    <name type="scientific">Camelliibacillus cellulosilyticus</name>
    <dbReference type="NCBI Taxonomy" id="2174486"/>
    <lineage>
        <taxon>Bacteria</taxon>
        <taxon>Bacillati</taxon>
        <taxon>Bacillota</taxon>
        <taxon>Bacilli</taxon>
        <taxon>Bacillales</taxon>
        <taxon>Sporolactobacillaceae</taxon>
        <taxon>Camelliibacillus</taxon>
    </lineage>
</organism>
<dbReference type="PROSITE" id="PS51257">
    <property type="entry name" value="PROKAR_LIPOPROTEIN"/>
    <property type="match status" value="1"/>
</dbReference>
<evidence type="ECO:0000256" key="4">
    <source>
        <dbReference type="ARBA" id="ARBA00022729"/>
    </source>
</evidence>
<dbReference type="Gene3D" id="3.30.300.210">
    <property type="entry name" value="Nutrient germinant receptor protein C, domain 3"/>
    <property type="match status" value="1"/>
</dbReference>
<comment type="subcellular location">
    <subcellularLocation>
        <location evidence="1">Membrane</location>
        <topology evidence="1">Lipid-anchor</topology>
    </subcellularLocation>
</comment>
<feature type="domain" description="Spore germination protein N-terminal" evidence="9">
    <location>
        <begin position="27"/>
        <end position="195"/>
    </location>
</feature>
<comment type="similarity">
    <text evidence="2">Belongs to the GerABKC lipoprotein family.</text>
</comment>
<dbReference type="NCBIfam" id="TIGR02887">
    <property type="entry name" value="spore_ger_x_C"/>
    <property type="match status" value="1"/>
</dbReference>
<protein>
    <submittedName>
        <fullName evidence="10">Ger(X)C family spore germination protein</fullName>
    </submittedName>
</protein>
<dbReference type="EMBL" id="JBHSFW010000022">
    <property type="protein sequence ID" value="MFC4620448.1"/>
    <property type="molecule type" value="Genomic_DNA"/>
</dbReference>
<evidence type="ECO:0000256" key="5">
    <source>
        <dbReference type="ARBA" id="ARBA00023136"/>
    </source>
</evidence>
<dbReference type="Proteomes" id="UP001596022">
    <property type="component" value="Unassembled WGS sequence"/>
</dbReference>
<dbReference type="RefSeq" id="WP_376847559.1">
    <property type="nucleotide sequence ID" value="NZ_JBHSFW010000022.1"/>
</dbReference>
<evidence type="ECO:0000256" key="6">
    <source>
        <dbReference type="ARBA" id="ARBA00023139"/>
    </source>
</evidence>
<dbReference type="InterPro" id="IPR008844">
    <property type="entry name" value="Spore_GerAC-like"/>
</dbReference>
<keyword evidence="4" id="KW-0732">Signal</keyword>
<keyword evidence="5" id="KW-0472">Membrane</keyword>
<keyword evidence="11" id="KW-1185">Reference proteome</keyword>
<keyword evidence="7" id="KW-0449">Lipoprotein</keyword>
<gene>
    <name evidence="10" type="ORF">ACFO4N_17245</name>
</gene>
<evidence type="ECO:0000259" key="9">
    <source>
        <dbReference type="Pfam" id="PF25198"/>
    </source>
</evidence>
<comment type="caution">
    <text evidence="10">The sequence shown here is derived from an EMBL/GenBank/DDBJ whole genome shotgun (WGS) entry which is preliminary data.</text>
</comment>
<accession>A0ABV9GTV7</accession>
<proteinExistence type="inferred from homology"/>
<reference evidence="11" key="1">
    <citation type="journal article" date="2019" name="Int. J. Syst. Evol. Microbiol.">
        <title>The Global Catalogue of Microorganisms (GCM) 10K type strain sequencing project: providing services to taxonomists for standard genome sequencing and annotation.</title>
        <authorList>
            <consortium name="The Broad Institute Genomics Platform"/>
            <consortium name="The Broad Institute Genome Sequencing Center for Infectious Disease"/>
            <person name="Wu L."/>
            <person name="Ma J."/>
        </authorList>
    </citation>
    <scope>NUCLEOTIDE SEQUENCE [LARGE SCALE GENOMIC DNA]</scope>
    <source>
        <strain evidence="11">CGMCC 1.16306</strain>
    </source>
</reference>
<dbReference type="PANTHER" id="PTHR35789:SF1">
    <property type="entry name" value="SPORE GERMINATION PROTEIN B3"/>
    <property type="match status" value="1"/>
</dbReference>
<dbReference type="PANTHER" id="PTHR35789">
    <property type="entry name" value="SPORE GERMINATION PROTEIN B3"/>
    <property type="match status" value="1"/>
</dbReference>
<feature type="domain" description="Spore germination GerAC-like C-terminal" evidence="8">
    <location>
        <begin position="204"/>
        <end position="365"/>
    </location>
</feature>
<sequence length="368" mass="41524">MKKVTYKISITIGLIFVLLLTSCQQPRVIDDLRIVQALGYDYVSPKIVRGTASIPIFQKGGGGGAESAKSDTYSVLANRGRQLQDKLNAQEQHPIVFGKIMVVLFNTTLAKTGIYEYIDILNRNPEIGFMLNPVIVDGSTQTMLNTQYPSSPLVAMYLSDLLKQNAKENLPDTNLQTFLFGYYSYGADPFLPLLKQEGNHVKIKGIALFNDDRYVGYLPYRDAFVFKMLFQSFSSGSYAAPWDKKHTVSIENIGSKVEYHVKNTNGDPNRPEININVDQVGYLRTSSVGIGPREAVTTLQKKMEADLKNRGQRVLKILQRKSIDPLQIGDRVRSYTRSWSPRKWDNYYPHARIKLNVSVKIIQTGIIE</sequence>
<dbReference type="Pfam" id="PF25198">
    <property type="entry name" value="Spore_GerAC_N"/>
    <property type="match status" value="1"/>
</dbReference>
<evidence type="ECO:0000256" key="1">
    <source>
        <dbReference type="ARBA" id="ARBA00004635"/>
    </source>
</evidence>
<evidence type="ECO:0000259" key="8">
    <source>
        <dbReference type="Pfam" id="PF05504"/>
    </source>
</evidence>
<evidence type="ECO:0000313" key="10">
    <source>
        <dbReference type="EMBL" id="MFC4620448.1"/>
    </source>
</evidence>
<evidence type="ECO:0000256" key="2">
    <source>
        <dbReference type="ARBA" id="ARBA00007886"/>
    </source>
</evidence>
<dbReference type="InterPro" id="IPR057336">
    <property type="entry name" value="GerAC_N"/>
</dbReference>
<evidence type="ECO:0000256" key="7">
    <source>
        <dbReference type="ARBA" id="ARBA00023288"/>
    </source>
</evidence>
<keyword evidence="3" id="KW-0309">Germination</keyword>
<evidence type="ECO:0000256" key="3">
    <source>
        <dbReference type="ARBA" id="ARBA00022544"/>
    </source>
</evidence>
<dbReference type="Pfam" id="PF05504">
    <property type="entry name" value="Spore_GerAC"/>
    <property type="match status" value="1"/>
</dbReference>
<keyword evidence="6" id="KW-0564">Palmitate</keyword>
<dbReference type="InterPro" id="IPR046953">
    <property type="entry name" value="Spore_GerAC-like_C"/>
</dbReference>
<dbReference type="InterPro" id="IPR038501">
    <property type="entry name" value="Spore_GerAC_C_sf"/>
</dbReference>
<name>A0ABV9GTV7_9BACL</name>
<evidence type="ECO:0000313" key="11">
    <source>
        <dbReference type="Proteomes" id="UP001596022"/>
    </source>
</evidence>